<sequence length="316" mass="34994">MDQPDSQHAPDSVVGMSKDDATDALVAADDSRDPEFVEAILGHVTDDGVVTEDAIDETVSDASMVLSTAETRVELAQQALEDATETAKDVSDVDAVRSRLDTFESTVSALDAHVTDLGTTIQSLSGWRNGDGDLYDLVTGLRDVTSEAQTVTRIADDTQLDLEQFERWVSSHDWRRDELDADVDALEQSLDDLARTCEKLSTTDDGRLWFDAMLRRHVVSLLVADVRAELSDLHELADRDGVDADGLDEIAGRLDEFDARTTTLGDELDSFAQATWQAQFEERLTSFCERLDEFEPPVSWGDVQSELEQHRPDVEQ</sequence>
<dbReference type="RefSeq" id="WP_058570807.1">
    <property type="nucleotide sequence ID" value="NZ_LOPV01000034.1"/>
</dbReference>
<dbReference type="OrthoDB" id="271582at2157"/>
<keyword evidence="4" id="KW-1185">Reference proteome</keyword>
<evidence type="ECO:0000313" key="4">
    <source>
        <dbReference type="Proteomes" id="UP000053157"/>
    </source>
</evidence>
<feature type="region of interest" description="Disordered" evidence="2">
    <location>
        <begin position="1"/>
        <end position="29"/>
    </location>
</feature>
<reference evidence="3 4" key="1">
    <citation type="submission" date="2015-12" db="EMBL/GenBank/DDBJ databases">
        <title>Haloferax profundi sp. nov. isolated from the Discovery deep brine-seawater interface in the Red Sea.</title>
        <authorList>
            <person name="Zhang G."/>
            <person name="Stingl U."/>
            <person name="Rashid M."/>
        </authorList>
    </citation>
    <scope>NUCLEOTIDE SEQUENCE [LARGE SCALE GENOMIC DNA]</scope>
    <source>
        <strain evidence="3 4">SB29</strain>
    </source>
</reference>
<protein>
    <submittedName>
        <fullName evidence="3">Halo transducer protein</fullName>
    </submittedName>
</protein>
<comment type="caution">
    <text evidence="3">The sequence shown here is derived from an EMBL/GenBank/DDBJ whole genome shotgun (WGS) entry which is preliminary data.</text>
</comment>
<dbReference type="EMBL" id="LOPV01000034">
    <property type="protein sequence ID" value="KTG30663.1"/>
    <property type="molecule type" value="Genomic_DNA"/>
</dbReference>
<evidence type="ECO:0000256" key="2">
    <source>
        <dbReference type="SAM" id="MobiDB-lite"/>
    </source>
</evidence>
<gene>
    <name evidence="3" type="ORF">AUR66_06795</name>
</gene>
<name>A0A0W1SW39_9EURY</name>
<proteinExistence type="predicted"/>
<dbReference type="Proteomes" id="UP000053157">
    <property type="component" value="Unassembled WGS sequence"/>
</dbReference>
<feature type="coiled-coil region" evidence="1">
    <location>
        <begin position="176"/>
        <end position="203"/>
    </location>
</feature>
<accession>A0A0W1SW39</accession>
<evidence type="ECO:0000313" key="3">
    <source>
        <dbReference type="EMBL" id="KTG30663.1"/>
    </source>
</evidence>
<evidence type="ECO:0000256" key="1">
    <source>
        <dbReference type="SAM" id="Coils"/>
    </source>
</evidence>
<dbReference type="AlphaFoldDB" id="A0A0W1SW39"/>
<keyword evidence="1" id="KW-0175">Coiled coil</keyword>
<organism evidence="3 4">
    <name type="scientific">Haloferax profundi</name>
    <dbReference type="NCBI Taxonomy" id="1544718"/>
    <lineage>
        <taxon>Archaea</taxon>
        <taxon>Methanobacteriati</taxon>
        <taxon>Methanobacteriota</taxon>
        <taxon>Stenosarchaea group</taxon>
        <taxon>Halobacteria</taxon>
        <taxon>Halobacteriales</taxon>
        <taxon>Haloferacaceae</taxon>
        <taxon>Haloferax</taxon>
    </lineage>
</organism>